<comment type="caution">
    <text evidence="1">The sequence shown here is derived from an EMBL/GenBank/DDBJ whole genome shotgun (WGS) entry which is preliminary data.</text>
</comment>
<evidence type="ECO:0000313" key="1">
    <source>
        <dbReference type="EMBL" id="EFB36737.1"/>
    </source>
</evidence>
<dbReference type="HOGENOM" id="CLU_2603061_0_0_10"/>
<evidence type="ECO:0000313" key="2">
    <source>
        <dbReference type="Proteomes" id="UP000004477"/>
    </source>
</evidence>
<sequence>MKKCHQNIWVPQNAYSLKLKSIKRTILHEIYSIKELILGFFLLFNFQIDSALTFSSGLLIQVSQAQKLKELKELRQQSF</sequence>
<gene>
    <name evidence="1" type="ORF">PREVCOP_03784</name>
</gene>
<dbReference type="STRING" id="537011.PREVCOP_03784"/>
<accession>D1P9G9</accession>
<dbReference type="EMBL" id="ACBX02000004">
    <property type="protein sequence ID" value="EFB36737.1"/>
    <property type="molecule type" value="Genomic_DNA"/>
</dbReference>
<protein>
    <submittedName>
        <fullName evidence="1">Uncharacterized protein</fullName>
    </submittedName>
</protein>
<proteinExistence type="predicted"/>
<dbReference type="PaxDb" id="537011-PREVCOP_03784"/>
<dbReference type="AlphaFoldDB" id="D1P9G9"/>
<reference evidence="1" key="1">
    <citation type="submission" date="2009-11" db="EMBL/GenBank/DDBJ databases">
        <authorList>
            <person name="Weinstock G."/>
            <person name="Sodergren E."/>
            <person name="Clifton S."/>
            <person name="Fulton L."/>
            <person name="Fulton B."/>
            <person name="Courtney L."/>
            <person name="Fronick C."/>
            <person name="Harrison M."/>
            <person name="Strong C."/>
            <person name="Farmer C."/>
            <person name="Delahaunty K."/>
            <person name="Markovic C."/>
            <person name="Hall O."/>
            <person name="Minx P."/>
            <person name="Tomlinson C."/>
            <person name="Mitreva M."/>
            <person name="Nelson J."/>
            <person name="Hou S."/>
            <person name="Wollam A."/>
            <person name="Pepin K.H."/>
            <person name="Johnson M."/>
            <person name="Bhonagiri V."/>
            <person name="Nash W.E."/>
            <person name="Warren W."/>
            <person name="Chinwalla A."/>
            <person name="Mardis E.R."/>
            <person name="Wilson R.K."/>
        </authorList>
    </citation>
    <scope>NUCLEOTIDE SEQUENCE [LARGE SCALE GENOMIC DNA]</scope>
    <source>
        <strain evidence="1">DSM 18205</strain>
    </source>
</reference>
<dbReference type="Proteomes" id="UP000004477">
    <property type="component" value="Unassembled WGS sequence"/>
</dbReference>
<keyword evidence="2" id="KW-1185">Reference proteome</keyword>
<organism evidence="1 2">
    <name type="scientific">Segatella copri DSM 18205</name>
    <dbReference type="NCBI Taxonomy" id="537011"/>
    <lineage>
        <taxon>Bacteria</taxon>
        <taxon>Pseudomonadati</taxon>
        <taxon>Bacteroidota</taxon>
        <taxon>Bacteroidia</taxon>
        <taxon>Bacteroidales</taxon>
        <taxon>Prevotellaceae</taxon>
        <taxon>Segatella</taxon>
    </lineage>
</organism>
<name>D1P9G9_9BACT</name>